<dbReference type="EMBL" id="BMVB01000005">
    <property type="protein sequence ID" value="GHC45282.1"/>
    <property type="molecule type" value="Genomic_DNA"/>
</dbReference>
<evidence type="ECO:0000313" key="1">
    <source>
        <dbReference type="EMBL" id="GHC45282.1"/>
    </source>
</evidence>
<dbReference type="Pfam" id="PF19681">
    <property type="entry name" value="DUF6183"/>
    <property type="match status" value="1"/>
</dbReference>
<dbReference type="RefSeq" id="WP_229844707.1">
    <property type="nucleotide sequence ID" value="NZ_BMVB01000005.1"/>
</dbReference>
<dbReference type="AlphaFoldDB" id="A0A918TE44"/>
<evidence type="ECO:0000313" key="2">
    <source>
        <dbReference type="Proteomes" id="UP000646244"/>
    </source>
</evidence>
<gene>
    <name evidence="1" type="ORF">GCM10010507_20640</name>
</gene>
<dbReference type="InterPro" id="IPR045756">
    <property type="entry name" value="DUF6183"/>
</dbReference>
<organism evidence="1 2">
    <name type="scientific">Streptomyces cinnamoneus</name>
    <name type="common">Streptoverticillium cinnamoneum</name>
    <dbReference type="NCBI Taxonomy" id="53446"/>
    <lineage>
        <taxon>Bacteria</taxon>
        <taxon>Bacillati</taxon>
        <taxon>Actinomycetota</taxon>
        <taxon>Actinomycetes</taxon>
        <taxon>Kitasatosporales</taxon>
        <taxon>Streptomycetaceae</taxon>
        <taxon>Streptomyces</taxon>
        <taxon>Streptomyces cinnamoneus group</taxon>
    </lineage>
</organism>
<name>A0A918TE44_STRCJ</name>
<reference evidence="1" key="2">
    <citation type="submission" date="2020-09" db="EMBL/GenBank/DDBJ databases">
        <authorList>
            <person name="Sun Q."/>
            <person name="Ohkuma M."/>
        </authorList>
    </citation>
    <scope>NUCLEOTIDE SEQUENCE</scope>
    <source>
        <strain evidence="1">JCM 4633</strain>
    </source>
</reference>
<comment type="caution">
    <text evidence="1">The sequence shown here is derived from an EMBL/GenBank/DDBJ whole genome shotgun (WGS) entry which is preliminary data.</text>
</comment>
<accession>A0A918TE44</accession>
<protein>
    <submittedName>
        <fullName evidence="1">Uncharacterized protein</fullName>
    </submittedName>
</protein>
<sequence length="368" mass="39434">MDAAEIDQVRWDAAEIWGQAGDAARLTEFGEALVQERAVLRKRLRNLDHRLTQVLRALALTPGRQFVEQLLRVYHAAGGSDAGAPSGPRFLASLLAEAQTLEDLLPVLSHDGGALWDELRACLFHELLLRGVDAEEIRRRSHNIHFCAPWGGLAWLPQKLADMEHGARFPRRGYSSAAGIGCPAMSSPVALDAAARRVGAGHPVTDATTVRLAEAITGPPEQGNWGAHDVGVFSTERPVTPEELPGVVASLPMECLAGLGVEDRFVFAPCSVGEVWRVLFATASGAGVYGPGVHGAYGRLSAWWSIAGLAGARPDAGPAEVEQQASACTWMRFEAGSEWFHNEINDYGIVALTPDGRRIAVLAATDTD</sequence>
<reference evidence="1" key="1">
    <citation type="journal article" date="2014" name="Int. J. Syst. Evol. Microbiol.">
        <title>Complete genome sequence of Corynebacterium casei LMG S-19264T (=DSM 44701T), isolated from a smear-ripened cheese.</title>
        <authorList>
            <consortium name="US DOE Joint Genome Institute (JGI-PGF)"/>
            <person name="Walter F."/>
            <person name="Albersmeier A."/>
            <person name="Kalinowski J."/>
            <person name="Ruckert C."/>
        </authorList>
    </citation>
    <scope>NUCLEOTIDE SEQUENCE</scope>
    <source>
        <strain evidence="1">JCM 4633</strain>
    </source>
</reference>
<proteinExistence type="predicted"/>
<dbReference type="Proteomes" id="UP000646244">
    <property type="component" value="Unassembled WGS sequence"/>
</dbReference>